<keyword evidence="9 21" id="KW-0472">Membrane</keyword>
<feature type="region of interest" description="Disordered" evidence="22">
    <location>
        <begin position="1"/>
        <end position="58"/>
    </location>
</feature>
<keyword evidence="15 21" id="KW-0407">Ion channel</keyword>
<keyword evidence="13" id="KW-0628">Postsynaptic cell membrane</keyword>
<organism evidence="25 26">
    <name type="scientific">Crotalus adamanteus</name>
    <name type="common">Eastern diamondback rattlesnake</name>
    <dbReference type="NCBI Taxonomy" id="8729"/>
    <lineage>
        <taxon>Eukaryota</taxon>
        <taxon>Metazoa</taxon>
        <taxon>Chordata</taxon>
        <taxon>Craniata</taxon>
        <taxon>Vertebrata</taxon>
        <taxon>Euteleostomi</taxon>
        <taxon>Lepidosauria</taxon>
        <taxon>Squamata</taxon>
        <taxon>Bifurcata</taxon>
        <taxon>Unidentata</taxon>
        <taxon>Episquamata</taxon>
        <taxon>Toxicofera</taxon>
        <taxon>Serpentes</taxon>
        <taxon>Colubroidea</taxon>
        <taxon>Viperidae</taxon>
        <taxon>Crotalinae</taxon>
        <taxon>Crotalus</taxon>
    </lineage>
</organism>
<protein>
    <recommendedName>
        <fullName evidence="20">Acetylcholine receptor subunit beta</fullName>
    </recommendedName>
</protein>
<dbReference type="InterPro" id="IPR006201">
    <property type="entry name" value="Neur_channel"/>
</dbReference>
<keyword evidence="4 21" id="KW-0812">Transmembrane</keyword>
<keyword evidence="7" id="KW-0770">Synapse</keyword>
<feature type="transmembrane region" description="Helical" evidence="21">
    <location>
        <begin position="579"/>
        <end position="601"/>
    </location>
</feature>
<accession>A0AAW1B8M6</accession>
<evidence type="ECO:0000256" key="8">
    <source>
        <dbReference type="ARBA" id="ARBA00023065"/>
    </source>
</evidence>
<dbReference type="InterPro" id="IPR006202">
    <property type="entry name" value="Neur_chan_lig-bd"/>
</dbReference>
<keyword evidence="12" id="KW-0325">Glycoprotein</keyword>
<dbReference type="SUPFAM" id="SSF63712">
    <property type="entry name" value="Nicotinic receptor ligand binding domain-like"/>
    <property type="match status" value="1"/>
</dbReference>
<evidence type="ECO:0000256" key="18">
    <source>
        <dbReference type="ARBA" id="ARBA00036239"/>
    </source>
</evidence>
<comment type="similarity">
    <text evidence="19">Belongs to the ligand-gated ion channel (TC 1.A.9) family. Acetylcholine receptor (TC 1.A.9.1) subfamily. Beta-1/CHRNB1 sub-subfamily.</text>
</comment>
<evidence type="ECO:0000256" key="10">
    <source>
        <dbReference type="ARBA" id="ARBA00023157"/>
    </source>
</evidence>
<keyword evidence="10" id="KW-1015">Disulfide bond</keyword>
<dbReference type="InterPro" id="IPR002394">
    <property type="entry name" value="Nicotinic_acetylcholine_rcpt"/>
</dbReference>
<dbReference type="FunFam" id="2.70.170.10:FF:000012">
    <property type="entry name" value="Nicotinic acetylcholine receptor subunit gamma"/>
    <property type="match status" value="1"/>
</dbReference>
<dbReference type="PANTHER" id="PTHR18945">
    <property type="entry name" value="NEUROTRANSMITTER GATED ION CHANNEL"/>
    <property type="match status" value="1"/>
</dbReference>
<evidence type="ECO:0000256" key="1">
    <source>
        <dbReference type="ARBA" id="ARBA00003328"/>
    </source>
</evidence>
<dbReference type="NCBIfam" id="TIGR00860">
    <property type="entry name" value="LIC"/>
    <property type="match status" value="1"/>
</dbReference>
<dbReference type="GO" id="GO:0022848">
    <property type="term" value="F:acetylcholine-gated monoatomic cation-selective channel activity"/>
    <property type="evidence" value="ECO:0007669"/>
    <property type="project" value="InterPro"/>
</dbReference>
<dbReference type="FunFam" id="1.20.58.390:FF:000026">
    <property type="entry name" value="Cholinergic receptor nicotinic beta 1 subunit"/>
    <property type="match status" value="1"/>
</dbReference>
<keyword evidence="2 21" id="KW-0813">Transport</keyword>
<feature type="transmembrane region" description="Helical" evidence="21">
    <location>
        <begin position="364"/>
        <end position="388"/>
    </location>
</feature>
<evidence type="ECO:0000256" key="15">
    <source>
        <dbReference type="ARBA" id="ARBA00023303"/>
    </source>
</evidence>
<comment type="catalytic activity">
    <reaction evidence="17">
        <text>K(+)(in) = K(+)(out)</text>
        <dbReference type="Rhea" id="RHEA:29463"/>
        <dbReference type="ChEBI" id="CHEBI:29103"/>
    </reaction>
</comment>
<dbReference type="PROSITE" id="PS00236">
    <property type="entry name" value="NEUROTR_ION_CHANNEL"/>
    <property type="match status" value="1"/>
</dbReference>
<evidence type="ECO:0000313" key="25">
    <source>
        <dbReference type="EMBL" id="KAK9398380.1"/>
    </source>
</evidence>
<keyword evidence="3" id="KW-1003">Cell membrane</keyword>
<evidence type="ECO:0000256" key="20">
    <source>
        <dbReference type="ARBA" id="ARBA00040199"/>
    </source>
</evidence>
<dbReference type="InterPro" id="IPR038050">
    <property type="entry name" value="Neuro_actylchol_rec"/>
</dbReference>
<proteinExistence type="inferred from homology"/>
<dbReference type="InterPro" id="IPR036734">
    <property type="entry name" value="Neur_chan_lig-bd_sf"/>
</dbReference>
<evidence type="ECO:0000256" key="6">
    <source>
        <dbReference type="ARBA" id="ARBA00022989"/>
    </source>
</evidence>
<dbReference type="PRINTS" id="PR00254">
    <property type="entry name" value="NICOTINICR"/>
</dbReference>
<feature type="domain" description="Neurotransmitter-gated ion-channel ligand-binding" evidence="23">
    <location>
        <begin position="152"/>
        <end position="363"/>
    </location>
</feature>
<dbReference type="GO" id="GO:0045211">
    <property type="term" value="C:postsynaptic membrane"/>
    <property type="evidence" value="ECO:0007669"/>
    <property type="project" value="UniProtKB-SubCell"/>
</dbReference>
<evidence type="ECO:0000256" key="11">
    <source>
        <dbReference type="ARBA" id="ARBA00023170"/>
    </source>
</evidence>
<keyword evidence="14" id="KW-1071">Ligand-gated ion channel</keyword>
<dbReference type="CDD" id="cd19064">
    <property type="entry name" value="LGIC_TM_nAChR"/>
    <property type="match status" value="1"/>
</dbReference>
<comment type="caution">
    <text evidence="25">The sequence shown here is derived from an EMBL/GenBank/DDBJ whole genome shotgun (WGS) entry which is preliminary data.</text>
</comment>
<keyword evidence="6 21" id="KW-1133">Transmembrane helix</keyword>
<dbReference type="Gene3D" id="1.20.58.390">
    <property type="entry name" value="Neurotransmitter-gated ion-channel transmembrane domain"/>
    <property type="match status" value="2"/>
</dbReference>
<evidence type="ECO:0000256" key="21">
    <source>
        <dbReference type="RuleBase" id="RU000687"/>
    </source>
</evidence>
<keyword evidence="8 21" id="KW-0406">Ion transport</keyword>
<dbReference type="Gene3D" id="2.70.170.10">
    <property type="entry name" value="Neurotransmitter-gated ion-channel ligand-binding domain"/>
    <property type="match status" value="1"/>
</dbReference>
<evidence type="ECO:0000256" key="12">
    <source>
        <dbReference type="ARBA" id="ARBA00023180"/>
    </source>
</evidence>
<dbReference type="InterPro" id="IPR018000">
    <property type="entry name" value="Neurotransmitter_ion_chnl_CS"/>
</dbReference>
<keyword evidence="11 25" id="KW-0675">Receptor</keyword>
<evidence type="ECO:0000313" key="26">
    <source>
        <dbReference type="Proteomes" id="UP001474421"/>
    </source>
</evidence>
<evidence type="ECO:0000256" key="22">
    <source>
        <dbReference type="SAM" id="MobiDB-lite"/>
    </source>
</evidence>
<feature type="domain" description="Neurotransmitter-gated ion-channel transmembrane" evidence="24">
    <location>
        <begin position="370"/>
        <end position="596"/>
    </location>
</feature>
<evidence type="ECO:0000259" key="24">
    <source>
        <dbReference type="Pfam" id="PF02932"/>
    </source>
</evidence>
<keyword evidence="26" id="KW-1185">Reference proteome</keyword>
<dbReference type="PRINTS" id="PR00252">
    <property type="entry name" value="NRIONCHANNEL"/>
</dbReference>
<name>A0AAW1B8M6_CROAD</name>
<comment type="subcellular location">
    <subcellularLocation>
        <location evidence="16">Postsynaptic cell membrane</location>
        <topology evidence="16">Multi-pass membrane protein</topology>
    </subcellularLocation>
</comment>
<feature type="transmembrane region" description="Helical" evidence="21">
    <location>
        <begin position="395"/>
        <end position="413"/>
    </location>
</feature>
<gene>
    <name evidence="25" type="ORF">NXF25_021741</name>
</gene>
<feature type="transmembrane region" description="Helical" evidence="21">
    <location>
        <begin position="425"/>
        <end position="450"/>
    </location>
</feature>
<dbReference type="FunFam" id="1.20.58.390:FF:000031">
    <property type="entry name" value="Cholinergic receptor nicotinic beta 1 subunit"/>
    <property type="match status" value="1"/>
</dbReference>
<evidence type="ECO:0000256" key="7">
    <source>
        <dbReference type="ARBA" id="ARBA00023018"/>
    </source>
</evidence>
<evidence type="ECO:0000256" key="19">
    <source>
        <dbReference type="ARBA" id="ARBA00037951"/>
    </source>
</evidence>
<evidence type="ECO:0000256" key="2">
    <source>
        <dbReference type="ARBA" id="ARBA00022448"/>
    </source>
</evidence>
<evidence type="ECO:0000256" key="17">
    <source>
        <dbReference type="ARBA" id="ARBA00034430"/>
    </source>
</evidence>
<dbReference type="EMBL" id="JAOTOJ010000008">
    <property type="protein sequence ID" value="KAK9398380.1"/>
    <property type="molecule type" value="Genomic_DNA"/>
</dbReference>
<evidence type="ECO:0000256" key="13">
    <source>
        <dbReference type="ARBA" id="ARBA00023257"/>
    </source>
</evidence>
<evidence type="ECO:0000259" key="23">
    <source>
        <dbReference type="Pfam" id="PF02931"/>
    </source>
</evidence>
<dbReference type="GO" id="GO:0005892">
    <property type="term" value="C:acetylcholine-gated channel complex"/>
    <property type="evidence" value="ECO:0007669"/>
    <property type="project" value="UniProtKB-ARBA"/>
</dbReference>
<evidence type="ECO:0000256" key="4">
    <source>
        <dbReference type="ARBA" id="ARBA00022692"/>
    </source>
</evidence>
<comment type="function">
    <text evidence="1">After binding acetylcholine, the AChR responds by an extensive change in conformation that affects all subunits and leads to opening of an ion-conducting channel across the plasma membrane.</text>
</comment>
<dbReference type="InterPro" id="IPR006029">
    <property type="entry name" value="Neurotrans-gated_channel_TM"/>
</dbReference>
<dbReference type="Pfam" id="PF02931">
    <property type="entry name" value="Neur_chan_LBD"/>
    <property type="match status" value="1"/>
</dbReference>
<dbReference type="Pfam" id="PF02932">
    <property type="entry name" value="Neur_chan_memb"/>
    <property type="match status" value="1"/>
</dbReference>
<dbReference type="Proteomes" id="UP001474421">
    <property type="component" value="Unassembled WGS sequence"/>
</dbReference>
<comment type="catalytic activity">
    <reaction evidence="18">
        <text>Na(+)(in) = Na(+)(out)</text>
        <dbReference type="Rhea" id="RHEA:34963"/>
        <dbReference type="ChEBI" id="CHEBI:29101"/>
    </reaction>
</comment>
<dbReference type="AlphaFoldDB" id="A0AAW1B8M6"/>
<dbReference type="GO" id="GO:0004888">
    <property type="term" value="F:transmembrane signaling receptor activity"/>
    <property type="evidence" value="ECO:0007669"/>
    <property type="project" value="InterPro"/>
</dbReference>
<reference evidence="25 26" key="1">
    <citation type="journal article" date="2024" name="Proc. Natl. Acad. Sci. U.S.A.">
        <title>The genetic regulatory architecture and epigenomic basis for age-related changes in rattlesnake venom.</title>
        <authorList>
            <person name="Hogan M.P."/>
            <person name="Holding M.L."/>
            <person name="Nystrom G.S."/>
            <person name="Colston T.J."/>
            <person name="Bartlett D.A."/>
            <person name="Mason A.J."/>
            <person name="Ellsworth S.A."/>
            <person name="Rautsaw R.M."/>
            <person name="Lawrence K.C."/>
            <person name="Strickland J.L."/>
            <person name="He B."/>
            <person name="Fraser P."/>
            <person name="Margres M.J."/>
            <person name="Gilbert D.M."/>
            <person name="Gibbs H.L."/>
            <person name="Parkinson C.L."/>
            <person name="Rokyta D.R."/>
        </authorList>
    </citation>
    <scope>NUCLEOTIDE SEQUENCE [LARGE SCALE GENOMIC DNA]</scope>
    <source>
        <strain evidence="25">DRR0105</strain>
    </source>
</reference>
<evidence type="ECO:0000256" key="9">
    <source>
        <dbReference type="ARBA" id="ARBA00023136"/>
    </source>
</evidence>
<evidence type="ECO:0000256" key="16">
    <source>
        <dbReference type="ARBA" id="ARBA00034104"/>
    </source>
</evidence>
<dbReference type="SUPFAM" id="SSF90112">
    <property type="entry name" value="Neurotransmitter-gated ion-channel transmembrane pore"/>
    <property type="match status" value="1"/>
</dbReference>
<dbReference type="InterPro" id="IPR036719">
    <property type="entry name" value="Neuro-gated_channel_TM_sf"/>
</dbReference>
<sequence>MPLRSGMHQAQFRENTARPKSRGWGGGHSLEFPFPTLRTPGGGSGPGRPPPRGCNRRGSGRLWLPFLGQLAGRKCLRQLGNPPTPTRELDPTLPRHFWSGVSEASGQLSNLRARGTPCSWGWSLGGSSGCWPSQNPPSSLPSPAGGFFEVEGRLKARLFRNYSATVLPIRRVSHKVPVRVGMSLSQLISLNEKDEELTTKVYMDQEWIDYRLTWDPAEFEGITSIRLDADKVWLPDIVLMNNNDGVFEIALSVNVLVHHNGRVQWQPPALYRSSCSIQVTYFPFDWQNCTMVFRSYTYDTSEVTLLHPVNENGQEVKEILIYENTFIDNGQWEIQHKPSRKNTHPDDPLYEDITFYLIIRRKPLFYLINVIIPCILITILAIFVFYLPPDAGEKMTLSIFALLTLTVFLLLLAKKVPETSLAVPIIIKYLMFTMILVTFSVILSVVVLNIHHRSPNSYKMPFWVRQVFIHKLPPYLCLQRPKLEPPLKAPPPLPRRETDQYFIRSPVCDFSKPSRFQLEAFSMSLRRFIDGPSHSLALPPDLKSAVDAVLYIAQQLQEQEDYDGLKEDWEYVALVVDRLFFWTFVVFTAIGTLIIFLDASLHLPPENPFP</sequence>
<evidence type="ECO:0000256" key="3">
    <source>
        <dbReference type="ARBA" id="ARBA00022475"/>
    </source>
</evidence>
<keyword evidence="5" id="KW-0732">Signal</keyword>
<evidence type="ECO:0000256" key="14">
    <source>
        <dbReference type="ARBA" id="ARBA00023286"/>
    </source>
</evidence>
<evidence type="ECO:0000256" key="5">
    <source>
        <dbReference type="ARBA" id="ARBA00022729"/>
    </source>
</evidence>